<dbReference type="EMBL" id="LT635769">
    <property type="protein sequence ID" value="SGZ58310.1"/>
    <property type="molecule type" value="Genomic_DNA"/>
</dbReference>
<reference evidence="2" key="1">
    <citation type="submission" date="2016-10" db="EMBL/GenBank/DDBJ databases">
        <authorList>
            <person name="Geijer C."/>
            <person name="Jareborg N."/>
            <person name="Dainat J."/>
        </authorList>
    </citation>
    <scope>NUCLEOTIDE SEQUENCE [LARGE SCALE GENOMIC DNA]</scope>
    <source>
        <strain evidence="2">PYCC 4715</strain>
    </source>
</reference>
<sequence>MSNVTPLLEGVNENYLRSPSTEGSLQIPDGSHDMMLFDNVFDDANNLVYGLADFDIMNMRRSFSSPHASTNSDNLKPFHSNIILNEPQEDNILFNDEELKDYLLNGVEISTNHELDHFWNQFKLFMNDPTEQHSTRMSNAELILKIVDKYKLSQEEHAYFKEIMQRQLFLYIFPFASSVEDSESAHVLLEYCLVFKFLVYAILSLSASCHFTITKEVIHDRYQKKFTAVCVKLLVSAFEDLKNNEHSLWHIEGLIITVLLLTMLFSDMSFVDSTKVPISWVSHLKEAKSLLLKYNAVKSKVHPSNPETPGILMAKLIFFCYEWISKLSMPAIDLPDNENDEFWSVTRETSIYVKNEDYYRALFKLGLMIPPSSTHSGFNLFVAMTNEAEEGAYKLLSVMSTLAKSGPEGRFSQLDPERVCDLMATISKTFQQVIIPGASSGSNFLIDISNPSHPYYAGPGVPVTLPTAAYGKDSEDPLNVKFYSYCDVAQKLHGYFLYLKVLTTKGLMYVPRDHPSIRSTVDKTMKLMFFVKSKQDPCYSPRGAVAETEHYYLPKCLFDLRTIMIQLPFRMCIDLTDKEDDFEKLELFFKGLLKLGSGNCSVALHRIKKNREAIHRGLNNQRNGEQAYLLEAFPVY</sequence>
<organism evidence="1 2">
    <name type="scientific">Sungouiella intermedia</name>
    <dbReference type="NCBI Taxonomy" id="45354"/>
    <lineage>
        <taxon>Eukaryota</taxon>
        <taxon>Fungi</taxon>
        <taxon>Dikarya</taxon>
        <taxon>Ascomycota</taxon>
        <taxon>Saccharomycotina</taxon>
        <taxon>Pichiomycetes</taxon>
        <taxon>Metschnikowiaceae</taxon>
        <taxon>Sungouiella</taxon>
    </lineage>
</organism>
<dbReference type="InterPro" id="IPR021858">
    <property type="entry name" value="Fun_TF"/>
</dbReference>
<evidence type="ECO:0000313" key="1">
    <source>
        <dbReference type="EMBL" id="SGZ58310.1"/>
    </source>
</evidence>
<accession>A0A1L0E1B1</accession>
<dbReference type="Pfam" id="PF11951">
    <property type="entry name" value="Fungal_trans_2"/>
    <property type="match status" value="1"/>
</dbReference>
<dbReference type="Proteomes" id="UP000182259">
    <property type="component" value="Chromosome VI"/>
</dbReference>
<name>A0A1L0E1B1_9ASCO</name>
<protein>
    <submittedName>
        <fullName evidence="1">CIC11C00000000458</fullName>
    </submittedName>
</protein>
<evidence type="ECO:0000313" key="2">
    <source>
        <dbReference type="Proteomes" id="UP000182259"/>
    </source>
</evidence>
<dbReference type="AlphaFoldDB" id="A0A1L0E1B1"/>
<proteinExistence type="predicted"/>
<gene>
    <name evidence="1" type="ORF">SAMEA4029009_CIC11G00000000458</name>
</gene>